<keyword evidence="1" id="KW-0175">Coiled coil</keyword>
<sequence length="171" mass="19372">MLKLIGAIFIIVATSWAGFEFSKRLSQRTKQLRLFRNSLQTLEAEIMFGHAPLGEAALRIASQLPKPVSVHYQSFAEKLAVAGATVMSAWEESLNETWNLTALQRSEFEILLQFGENLGKHDRQTQQKQIMLALSHLEREEENAREKQKSYEKMAKSLGVLTGVLIIILLM</sequence>
<protein>
    <submittedName>
        <fullName evidence="2">Stage III sporulation protein AB</fullName>
    </submittedName>
</protein>
<feature type="coiled-coil region" evidence="1">
    <location>
        <begin position="127"/>
        <end position="157"/>
    </location>
</feature>
<dbReference type="PIRSF" id="PIRSF021435">
    <property type="entry name" value="SpoIIIAB"/>
    <property type="match status" value="1"/>
</dbReference>
<accession>A0A2X4Z6G8</accession>
<dbReference type="NCBIfam" id="TIGR02833">
    <property type="entry name" value="spore_III_AB"/>
    <property type="match status" value="1"/>
</dbReference>
<gene>
    <name evidence="2" type="ORF">NCTC4824_01750</name>
</gene>
<dbReference type="Proteomes" id="UP000249134">
    <property type="component" value="Chromosome 1"/>
</dbReference>
<evidence type="ECO:0000313" key="2">
    <source>
        <dbReference type="EMBL" id="SQI56214.1"/>
    </source>
</evidence>
<keyword evidence="3" id="KW-1185">Reference proteome</keyword>
<dbReference type="EMBL" id="LS483476">
    <property type="protein sequence ID" value="SQI56214.1"/>
    <property type="molecule type" value="Genomic_DNA"/>
</dbReference>
<dbReference type="InterPro" id="IPR014198">
    <property type="entry name" value="Spore_III_AB"/>
</dbReference>
<evidence type="ECO:0000256" key="1">
    <source>
        <dbReference type="SAM" id="Coils"/>
    </source>
</evidence>
<dbReference type="RefSeq" id="WP_066137475.1">
    <property type="nucleotide sequence ID" value="NZ_CBCSGM010000001.1"/>
</dbReference>
<dbReference type="KEGG" id="blen:NCTC4824_01750"/>
<name>A0A2X4Z6G8_LEDLE</name>
<proteinExistence type="predicted"/>
<dbReference type="AlphaFoldDB" id="A0A2X4Z6G8"/>
<dbReference type="Pfam" id="PF09548">
    <property type="entry name" value="Spore_III_AB"/>
    <property type="match status" value="1"/>
</dbReference>
<organism evidence="2 3">
    <name type="scientific">Lederbergia lenta</name>
    <name type="common">Bacillus lentus</name>
    <dbReference type="NCBI Taxonomy" id="1467"/>
    <lineage>
        <taxon>Bacteria</taxon>
        <taxon>Bacillati</taxon>
        <taxon>Bacillota</taxon>
        <taxon>Bacilli</taxon>
        <taxon>Bacillales</taxon>
        <taxon>Bacillaceae</taxon>
        <taxon>Lederbergia</taxon>
    </lineage>
</organism>
<reference evidence="2 3" key="1">
    <citation type="submission" date="2018-06" db="EMBL/GenBank/DDBJ databases">
        <authorList>
            <consortium name="Pathogen Informatics"/>
            <person name="Doyle S."/>
        </authorList>
    </citation>
    <scope>NUCLEOTIDE SEQUENCE [LARGE SCALE GENOMIC DNA]</scope>
    <source>
        <strain evidence="2 3">NCTC4824</strain>
    </source>
</reference>
<dbReference type="STRING" id="1348624.GCA_001591545_00829"/>
<evidence type="ECO:0000313" key="3">
    <source>
        <dbReference type="Proteomes" id="UP000249134"/>
    </source>
</evidence>